<dbReference type="RefSeq" id="WP_369745661.1">
    <property type="nucleotide sequence ID" value="NZ_CP165735.1"/>
</dbReference>
<organism evidence="1">
    <name type="scientific">Paenarthrobacter sp. AMU7</name>
    <dbReference type="NCBI Taxonomy" id="3162492"/>
    <lineage>
        <taxon>Bacteria</taxon>
        <taxon>Bacillati</taxon>
        <taxon>Actinomycetota</taxon>
        <taxon>Actinomycetes</taxon>
        <taxon>Micrococcales</taxon>
        <taxon>Micrococcaceae</taxon>
        <taxon>Paenarthrobacter</taxon>
    </lineage>
</organism>
<evidence type="ECO:0000313" key="1">
    <source>
        <dbReference type="EMBL" id="XDV71701.1"/>
    </source>
</evidence>
<name>A0AB39YPA0_9MICC</name>
<reference evidence="1" key="1">
    <citation type="submission" date="2024-07" db="EMBL/GenBank/DDBJ databases">
        <authorList>
            <person name="Li J."/>
            <person name="Wei H."/>
            <person name="Ma J."/>
        </authorList>
    </citation>
    <scope>NUCLEOTIDE SEQUENCE</scope>
    <source>
        <strain evidence="1">AMU7</strain>
    </source>
</reference>
<proteinExistence type="predicted"/>
<sequence>MPDPRERARDLLEQDSITLERLWIKYWGEGGTADPLELDAYVHEALRPHPFELALIAWAMEDL</sequence>
<dbReference type="AlphaFoldDB" id="A0AB39YPA0"/>
<gene>
    <name evidence="1" type="ORF">ABQM86_00470</name>
</gene>
<protein>
    <submittedName>
        <fullName evidence="1">Uncharacterized protein</fullName>
    </submittedName>
</protein>
<dbReference type="EMBL" id="CP165735">
    <property type="protein sequence ID" value="XDV71701.1"/>
    <property type="molecule type" value="Genomic_DNA"/>
</dbReference>
<accession>A0AB39YPA0</accession>